<dbReference type="PANTHER" id="PTHR48075:SF5">
    <property type="entry name" value="3-HYDROXYBUTYRYL-COA DEHYDROGENASE"/>
    <property type="match status" value="1"/>
</dbReference>
<dbReference type="PIRSF" id="PIRSF000105">
    <property type="entry name" value="HCDH"/>
    <property type="match status" value="1"/>
</dbReference>
<dbReference type="InterPro" id="IPR006108">
    <property type="entry name" value="3HC_DH_C"/>
</dbReference>
<dbReference type="Gene3D" id="1.10.1040.10">
    <property type="entry name" value="N-(1-d-carboxylethyl)-l-norvaline Dehydrogenase, domain 2"/>
    <property type="match status" value="1"/>
</dbReference>
<evidence type="ECO:0000256" key="1">
    <source>
        <dbReference type="ARBA" id="ARBA00005086"/>
    </source>
</evidence>
<accession>A0A179VFW0</accession>
<dbReference type="GO" id="GO:0008691">
    <property type="term" value="F:3-hydroxybutyryl-CoA dehydrogenase activity"/>
    <property type="evidence" value="ECO:0007669"/>
    <property type="project" value="TreeGrafter"/>
</dbReference>
<evidence type="ECO:0000313" key="8">
    <source>
        <dbReference type="Proteomes" id="UP000186919"/>
    </source>
</evidence>
<dbReference type="InterPro" id="IPR013328">
    <property type="entry name" value="6PGD_dom2"/>
</dbReference>
<dbReference type="RefSeq" id="WP_064627173.1">
    <property type="nucleotide sequence ID" value="NZ_LQYE01000001.1"/>
</dbReference>
<dbReference type="GO" id="GO:0070403">
    <property type="term" value="F:NAD+ binding"/>
    <property type="evidence" value="ECO:0007669"/>
    <property type="project" value="InterPro"/>
</dbReference>
<evidence type="ECO:0000256" key="3">
    <source>
        <dbReference type="ARBA" id="ARBA00023002"/>
    </source>
</evidence>
<reference evidence="7 8" key="1">
    <citation type="submission" date="2016-01" db="EMBL/GenBank/DDBJ databases">
        <title>Mycobacterium immunogenum strain CD11_6 genome sequencing and assembly.</title>
        <authorList>
            <person name="Kaur G."/>
            <person name="Nair G.R."/>
            <person name="Mayilraj S."/>
        </authorList>
    </citation>
    <scope>NUCLEOTIDE SEQUENCE [LARGE SCALE GENOMIC DNA]</scope>
    <source>
        <strain evidence="7 8">CD11-6</strain>
    </source>
</reference>
<dbReference type="Proteomes" id="UP000186919">
    <property type="component" value="Unassembled WGS sequence"/>
</dbReference>
<dbReference type="InterPro" id="IPR008927">
    <property type="entry name" value="6-PGluconate_DH-like_C_sf"/>
</dbReference>
<dbReference type="InterPro" id="IPR036291">
    <property type="entry name" value="NAD(P)-bd_dom_sf"/>
</dbReference>
<dbReference type="SUPFAM" id="SSF48179">
    <property type="entry name" value="6-phosphogluconate dehydrogenase C-terminal domain-like"/>
    <property type="match status" value="1"/>
</dbReference>
<protein>
    <submittedName>
        <fullName evidence="7">3-hydroxyacyl-CoA dehydrogenase</fullName>
    </submittedName>
</protein>
<evidence type="ECO:0000313" key="7">
    <source>
        <dbReference type="EMBL" id="OAT70032.1"/>
    </source>
</evidence>
<feature type="domain" description="3-hydroxyacyl-CoA dehydrogenase NAD binding" evidence="6">
    <location>
        <begin position="8"/>
        <end position="179"/>
    </location>
</feature>
<dbReference type="InterPro" id="IPR006176">
    <property type="entry name" value="3-OHacyl-CoA_DH_NAD-bd"/>
</dbReference>
<dbReference type="InterPro" id="IPR022694">
    <property type="entry name" value="3-OHacyl-CoA_DH"/>
</dbReference>
<evidence type="ECO:0000259" key="6">
    <source>
        <dbReference type="Pfam" id="PF02737"/>
    </source>
</evidence>
<evidence type="ECO:0000256" key="2">
    <source>
        <dbReference type="ARBA" id="ARBA00009463"/>
    </source>
</evidence>
<gene>
    <name evidence="7" type="ORF">AWB85_01130</name>
</gene>
<proteinExistence type="inferred from homology"/>
<dbReference type="SUPFAM" id="SSF51735">
    <property type="entry name" value="NAD(P)-binding Rossmann-fold domains"/>
    <property type="match status" value="1"/>
</dbReference>
<comment type="caution">
    <text evidence="7">The sequence shown here is derived from an EMBL/GenBank/DDBJ whole genome shotgun (WGS) entry which is preliminary data.</text>
</comment>
<dbReference type="EMBL" id="LQYE01000001">
    <property type="protein sequence ID" value="OAT70032.1"/>
    <property type="molecule type" value="Genomic_DNA"/>
</dbReference>
<evidence type="ECO:0000259" key="5">
    <source>
        <dbReference type="Pfam" id="PF00725"/>
    </source>
</evidence>
<feature type="site" description="Important for catalytic activity" evidence="4">
    <location>
        <position position="135"/>
    </location>
</feature>
<keyword evidence="3" id="KW-0560">Oxidoreductase</keyword>
<organism evidence="7 8">
    <name type="scientific">Mycobacteroides immunogenum</name>
    <dbReference type="NCBI Taxonomy" id="83262"/>
    <lineage>
        <taxon>Bacteria</taxon>
        <taxon>Bacillati</taxon>
        <taxon>Actinomycetota</taxon>
        <taxon>Actinomycetes</taxon>
        <taxon>Mycobacteriales</taxon>
        <taxon>Mycobacteriaceae</taxon>
        <taxon>Mycobacteroides</taxon>
    </lineage>
</organism>
<dbReference type="Pfam" id="PF02737">
    <property type="entry name" value="3HCDH_N"/>
    <property type="match status" value="1"/>
</dbReference>
<dbReference type="Gene3D" id="3.40.50.720">
    <property type="entry name" value="NAD(P)-binding Rossmann-like Domain"/>
    <property type="match status" value="1"/>
</dbReference>
<sequence>MTNDIRPVCVVGGGRMGAGISQVFALAGFTVFVYEINEQVRTSVVDRVRESLARAEQDVAVADRIITTDDLAVAVADVSFVTEAVGEKLELKREVFAAIAAAAPDDAILASNTSVIPISEIAADSPAMDRIVGTHWWNPAPLIPLVEVVQAAGTSDETVSRTMKLLATIGKKPVHVRKEVPGFVGNRLQHALWREAIALVQEGVCDATTVDEVVKNSFGLRLAVLGPLENADLVGLDLTLDIHRVVVPALDRQDGPNPVLVDKVEHGLLGCKTGEGFRHWSPEDVAELNNRLESHLVRLLHPRNTGPVG</sequence>
<comment type="pathway">
    <text evidence="1">Lipid metabolism; butanoate metabolism.</text>
</comment>
<comment type="similarity">
    <text evidence="2">Belongs to the 3-hydroxyacyl-CoA dehydrogenase family.</text>
</comment>
<dbReference type="Pfam" id="PF00725">
    <property type="entry name" value="3HCDH"/>
    <property type="match status" value="1"/>
</dbReference>
<evidence type="ECO:0000256" key="4">
    <source>
        <dbReference type="PIRSR" id="PIRSR000105-1"/>
    </source>
</evidence>
<dbReference type="GO" id="GO:0006635">
    <property type="term" value="P:fatty acid beta-oxidation"/>
    <property type="evidence" value="ECO:0007669"/>
    <property type="project" value="TreeGrafter"/>
</dbReference>
<dbReference type="AlphaFoldDB" id="A0A179VFW0"/>
<feature type="domain" description="3-hydroxyacyl-CoA dehydrogenase C-terminal" evidence="5">
    <location>
        <begin position="182"/>
        <end position="279"/>
    </location>
</feature>
<dbReference type="PANTHER" id="PTHR48075">
    <property type="entry name" value="3-HYDROXYACYL-COA DEHYDROGENASE FAMILY PROTEIN"/>
    <property type="match status" value="1"/>
</dbReference>
<name>A0A179VFW0_9MYCO</name>